<evidence type="ECO:0000313" key="9">
    <source>
        <dbReference type="EMBL" id="OQO93712.1"/>
    </source>
</evidence>
<evidence type="ECO:0000256" key="5">
    <source>
        <dbReference type="ARBA" id="ARBA00022989"/>
    </source>
</evidence>
<evidence type="ECO:0000256" key="4">
    <source>
        <dbReference type="ARBA" id="ARBA00022692"/>
    </source>
</evidence>
<evidence type="ECO:0008006" key="11">
    <source>
        <dbReference type="Google" id="ProtNLM"/>
    </source>
</evidence>
<evidence type="ECO:0000256" key="6">
    <source>
        <dbReference type="ARBA" id="ARBA00023136"/>
    </source>
</evidence>
<dbReference type="GO" id="GO:0005886">
    <property type="term" value="C:plasma membrane"/>
    <property type="evidence" value="ECO:0007669"/>
    <property type="project" value="UniProtKB-SubCell"/>
</dbReference>
<dbReference type="EMBL" id="MWIH01000003">
    <property type="protein sequence ID" value="OQO93712.1"/>
    <property type="molecule type" value="Genomic_DNA"/>
</dbReference>
<feature type="transmembrane region" description="Helical" evidence="8">
    <location>
        <begin position="362"/>
        <end position="383"/>
    </location>
</feature>
<name>A0A1V9A9A6_SACPI</name>
<feature type="transmembrane region" description="Helical" evidence="8">
    <location>
        <begin position="32"/>
        <end position="52"/>
    </location>
</feature>
<organism evidence="9 10">
    <name type="scientific">Saccharomonospora piscinae</name>
    <dbReference type="NCBI Taxonomy" id="687388"/>
    <lineage>
        <taxon>Bacteria</taxon>
        <taxon>Bacillati</taxon>
        <taxon>Actinomycetota</taxon>
        <taxon>Actinomycetes</taxon>
        <taxon>Pseudonocardiales</taxon>
        <taxon>Pseudonocardiaceae</taxon>
        <taxon>Saccharomonospora</taxon>
    </lineage>
</organism>
<keyword evidence="5 8" id="KW-1133">Transmembrane helix</keyword>
<feature type="transmembrane region" description="Helical" evidence="8">
    <location>
        <begin position="269"/>
        <end position="296"/>
    </location>
</feature>
<comment type="caution">
    <text evidence="9">The sequence shown here is derived from an EMBL/GenBank/DDBJ whole genome shotgun (WGS) entry which is preliminary data.</text>
</comment>
<accession>A0A1V9A9A6</accession>
<keyword evidence="4 8" id="KW-0812">Transmembrane</keyword>
<feature type="transmembrane region" description="Helical" evidence="8">
    <location>
        <begin position="95"/>
        <end position="115"/>
    </location>
</feature>
<dbReference type="RefSeq" id="WP_081190663.1">
    <property type="nucleotide sequence ID" value="NZ_MWIH01000003.1"/>
</dbReference>
<evidence type="ECO:0000313" key="10">
    <source>
        <dbReference type="Proteomes" id="UP000192591"/>
    </source>
</evidence>
<feature type="transmembrane region" description="Helical" evidence="8">
    <location>
        <begin position="230"/>
        <end position="263"/>
    </location>
</feature>
<keyword evidence="6 8" id="KW-0472">Membrane</keyword>
<gene>
    <name evidence="9" type="ORF">B1813_04025</name>
</gene>
<dbReference type="Pfam" id="PF09594">
    <property type="entry name" value="GT87"/>
    <property type="match status" value="1"/>
</dbReference>
<protein>
    <recommendedName>
        <fullName evidence="11">DUF2029 domain-containing protein</fullName>
    </recommendedName>
</protein>
<proteinExistence type="inferred from homology"/>
<evidence type="ECO:0000256" key="7">
    <source>
        <dbReference type="ARBA" id="ARBA00024033"/>
    </source>
</evidence>
<comment type="similarity">
    <text evidence="7">Belongs to the glycosyltransferase 87 family.</text>
</comment>
<sequence length="456" mass="46594">MGTREGEATGTVTGRPATAIGRMRAVLGRRPLAVDAVLYFGCACYALVLALTDKHLGYRVWGAFAVAGYSLALTHTCWLAFSARRRAADSLVRSRWTPVAIVGLVGMLAPLATLVTRRAVAGGDWTSDPGQWHAQPEVWVIERSADTLLATGTPYLDLASLGHAPGVYDYAPYGPVMAVFGLPRALFGGHPVTDALTDARLVFAAVAVGCVLAALRLWRPTAIPVGAAQLAAVFPLTALTWATAGPDLAIVALVVLALALAATGRPVSAALVCGLVTHAKLIAAPAVVVIGVLVAVRLGGRALARYIAGFAGATVVLVVPVLLVNPGAFTEHVLLFPAGLAAVTSPAASPFPGHLLAGTGPVGTVLAFVLLAGAGVAVLAWLVRTPPRTAADAALRIAVALAAFTLLATATRFGYLVYVSVLLGAVLVFRSRAEVPLGTVEPGSGSTGDRAPPTSS</sequence>
<evidence type="ECO:0000256" key="8">
    <source>
        <dbReference type="SAM" id="Phobius"/>
    </source>
</evidence>
<keyword evidence="3" id="KW-0808">Transferase</keyword>
<evidence type="ECO:0000256" key="2">
    <source>
        <dbReference type="ARBA" id="ARBA00022475"/>
    </source>
</evidence>
<comment type="subcellular location">
    <subcellularLocation>
        <location evidence="1">Cell membrane</location>
        <topology evidence="1">Multi-pass membrane protein</topology>
    </subcellularLocation>
</comment>
<evidence type="ECO:0000256" key="1">
    <source>
        <dbReference type="ARBA" id="ARBA00004651"/>
    </source>
</evidence>
<dbReference type="InterPro" id="IPR018584">
    <property type="entry name" value="GT87"/>
</dbReference>
<evidence type="ECO:0000256" key="3">
    <source>
        <dbReference type="ARBA" id="ARBA00022679"/>
    </source>
</evidence>
<dbReference type="STRING" id="1962155.B1813_04025"/>
<feature type="transmembrane region" description="Helical" evidence="8">
    <location>
        <begin position="201"/>
        <end position="218"/>
    </location>
</feature>
<keyword evidence="10" id="KW-1185">Reference proteome</keyword>
<dbReference type="Proteomes" id="UP000192591">
    <property type="component" value="Unassembled WGS sequence"/>
</dbReference>
<feature type="transmembrane region" description="Helical" evidence="8">
    <location>
        <begin position="303"/>
        <end position="324"/>
    </location>
</feature>
<feature type="transmembrane region" description="Helical" evidence="8">
    <location>
        <begin position="58"/>
        <end position="83"/>
    </location>
</feature>
<dbReference type="GO" id="GO:0016758">
    <property type="term" value="F:hexosyltransferase activity"/>
    <property type="evidence" value="ECO:0007669"/>
    <property type="project" value="InterPro"/>
</dbReference>
<dbReference type="AlphaFoldDB" id="A0A1V9A9A6"/>
<reference evidence="9 10" key="1">
    <citation type="submission" date="2017-02" db="EMBL/GenBank/DDBJ databases">
        <title>Draft genome of Saccharomonospora sp. 154.</title>
        <authorList>
            <person name="Alonso-Carmona G.S."/>
            <person name="De La Haba R."/>
            <person name="Vera-Gargallo B."/>
            <person name="Sandoval-Trujillo A.H."/>
            <person name="Ramirez-Duran N."/>
            <person name="Ventosa A."/>
        </authorList>
    </citation>
    <scope>NUCLEOTIDE SEQUENCE [LARGE SCALE GENOMIC DNA]</scope>
    <source>
        <strain evidence="9 10">LRS4.154</strain>
    </source>
</reference>
<keyword evidence="2" id="KW-1003">Cell membrane</keyword>